<feature type="compositionally biased region" description="Low complexity" evidence="1">
    <location>
        <begin position="31"/>
        <end position="56"/>
    </location>
</feature>
<evidence type="ECO:0000313" key="3">
    <source>
        <dbReference type="EMBL" id="MEI2680331.1"/>
    </source>
</evidence>
<evidence type="ECO:0000256" key="1">
    <source>
        <dbReference type="SAM" id="MobiDB-lite"/>
    </source>
</evidence>
<accession>A0ABU8DAK0</accession>
<dbReference type="Pfam" id="PF11776">
    <property type="entry name" value="RcnB"/>
    <property type="match status" value="1"/>
</dbReference>
<comment type="caution">
    <text evidence="3">The sequence shown here is derived from an EMBL/GenBank/DDBJ whole genome shotgun (WGS) entry which is preliminary data.</text>
</comment>
<dbReference type="Proteomes" id="UP001306592">
    <property type="component" value="Unassembled WGS sequence"/>
</dbReference>
<sequence>MKKSRTIALSAMIFSSLSLSAFAQGPDEGPGQQPVKHPQQNQPHQPHQQNQGGIPQRGAEHQANNHPQQRQPDFRRGRPLPQQYRGEGYQVNDWHKRGLKVPPSGHRWVNVKGNYVLIAVATGVIASVIAHH</sequence>
<evidence type="ECO:0000256" key="2">
    <source>
        <dbReference type="SAM" id="SignalP"/>
    </source>
</evidence>
<reference evidence="3 4" key="1">
    <citation type="submission" date="2024-02" db="EMBL/GenBank/DDBJ databases">
        <title>First report Erwinia aphidicola in onion in Chile.</title>
        <authorList>
            <person name="Valenzuela M."/>
            <person name="Pena M."/>
            <person name="Dutta B."/>
        </authorList>
    </citation>
    <scope>NUCLEOTIDE SEQUENCE [LARGE SCALE GENOMIC DNA]</scope>
    <source>
        <strain evidence="3 4">QCJ3A</strain>
    </source>
</reference>
<dbReference type="InterPro" id="IPR024572">
    <property type="entry name" value="RcnB"/>
</dbReference>
<gene>
    <name evidence="3" type="ORF">V8N49_01410</name>
</gene>
<keyword evidence="4" id="KW-1185">Reference proteome</keyword>
<feature type="signal peptide" evidence="2">
    <location>
        <begin position="1"/>
        <end position="23"/>
    </location>
</feature>
<feature type="region of interest" description="Disordered" evidence="1">
    <location>
        <begin position="21"/>
        <end position="91"/>
    </location>
</feature>
<evidence type="ECO:0000313" key="4">
    <source>
        <dbReference type="Proteomes" id="UP001306592"/>
    </source>
</evidence>
<feature type="chain" id="PRO_5046198223" evidence="2">
    <location>
        <begin position="24"/>
        <end position="132"/>
    </location>
</feature>
<protein>
    <submittedName>
        <fullName evidence="3">RcnB family protein</fullName>
    </submittedName>
</protein>
<proteinExistence type="predicted"/>
<dbReference type="RefSeq" id="WP_336202226.1">
    <property type="nucleotide sequence ID" value="NZ_JBANEI010000001.1"/>
</dbReference>
<dbReference type="EMBL" id="JBANEI010000001">
    <property type="protein sequence ID" value="MEI2680331.1"/>
    <property type="molecule type" value="Genomic_DNA"/>
</dbReference>
<keyword evidence="2" id="KW-0732">Signal</keyword>
<dbReference type="Gene3D" id="3.10.450.160">
    <property type="entry name" value="inner membrane protein cigr"/>
    <property type="match status" value="1"/>
</dbReference>
<organism evidence="3 4">
    <name type="scientific">Erwinia aphidicola</name>
    <dbReference type="NCBI Taxonomy" id="68334"/>
    <lineage>
        <taxon>Bacteria</taxon>
        <taxon>Pseudomonadati</taxon>
        <taxon>Pseudomonadota</taxon>
        <taxon>Gammaproteobacteria</taxon>
        <taxon>Enterobacterales</taxon>
        <taxon>Erwiniaceae</taxon>
        <taxon>Erwinia</taxon>
    </lineage>
</organism>
<name>A0ABU8DAK0_ERWAP</name>
<feature type="compositionally biased region" description="Polar residues" evidence="1">
    <location>
        <begin position="62"/>
        <end position="71"/>
    </location>
</feature>